<reference evidence="2" key="1">
    <citation type="submission" date="2023-06" db="EMBL/GenBank/DDBJ databases">
        <title>Genome-scale phylogeny and comparative genomics of the fungal order Sordariales.</title>
        <authorList>
            <consortium name="Lawrence Berkeley National Laboratory"/>
            <person name="Hensen N."/>
            <person name="Bonometti L."/>
            <person name="Westerberg I."/>
            <person name="Brannstrom I.O."/>
            <person name="Guillou S."/>
            <person name="Cros-Aarteil S."/>
            <person name="Calhoun S."/>
            <person name="Haridas S."/>
            <person name="Kuo A."/>
            <person name="Mondo S."/>
            <person name="Pangilinan J."/>
            <person name="Riley R."/>
            <person name="LaButti K."/>
            <person name="Andreopoulos B."/>
            <person name="Lipzen A."/>
            <person name="Chen C."/>
            <person name="Yanf M."/>
            <person name="Daum C."/>
            <person name="Ng V."/>
            <person name="Clum A."/>
            <person name="Steindorff A."/>
            <person name="Ohm R."/>
            <person name="Martin F."/>
            <person name="Silar P."/>
            <person name="Natvig D."/>
            <person name="Lalanne C."/>
            <person name="Gautier V."/>
            <person name="Ament-velasquez S.L."/>
            <person name="Kruys A."/>
            <person name="Hutchinson M.I."/>
            <person name="Powell A.J."/>
            <person name="Barry K."/>
            <person name="Miller A.N."/>
            <person name="Grigoriev I.V."/>
            <person name="Debuchy R."/>
            <person name="Gladieux P."/>
            <person name="Thoren M.H."/>
            <person name="Johannesson H."/>
        </authorList>
    </citation>
    <scope>NUCLEOTIDE SEQUENCE</scope>
    <source>
        <strain evidence="2">SMH3391-2</strain>
    </source>
</reference>
<dbReference type="AlphaFoldDB" id="A0AA40CFB6"/>
<comment type="caution">
    <text evidence="2">The sequence shown here is derived from an EMBL/GenBank/DDBJ whole genome shotgun (WGS) entry which is preliminary data.</text>
</comment>
<feature type="region of interest" description="Disordered" evidence="1">
    <location>
        <begin position="1"/>
        <end position="50"/>
    </location>
</feature>
<name>A0AA40CFB6_9PEZI</name>
<gene>
    <name evidence="2" type="ORF">B0T17DRAFT_612173</name>
</gene>
<keyword evidence="3" id="KW-1185">Reference proteome</keyword>
<sequence length="134" mass="14612">MGEPMDLDSDAVSLPSAERAPQQVPPEGNRKQPAVPIHSSRAVEPKKAGKRLYTKKGTNAKLLRLLSNIPRLVRYDAITFLNVNLEIILNDSITFLAQTTLPSTIASSDPYVITVFQVLDAAIDGSESIRSRLA</sequence>
<dbReference type="Proteomes" id="UP001174934">
    <property type="component" value="Unassembled WGS sequence"/>
</dbReference>
<organism evidence="2 3">
    <name type="scientific">Bombardia bombarda</name>
    <dbReference type="NCBI Taxonomy" id="252184"/>
    <lineage>
        <taxon>Eukaryota</taxon>
        <taxon>Fungi</taxon>
        <taxon>Dikarya</taxon>
        <taxon>Ascomycota</taxon>
        <taxon>Pezizomycotina</taxon>
        <taxon>Sordariomycetes</taxon>
        <taxon>Sordariomycetidae</taxon>
        <taxon>Sordariales</taxon>
        <taxon>Lasiosphaeriaceae</taxon>
        <taxon>Bombardia</taxon>
    </lineage>
</organism>
<accession>A0AA40CFB6</accession>
<proteinExistence type="predicted"/>
<evidence type="ECO:0000313" key="3">
    <source>
        <dbReference type="Proteomes" id="UP001174934"/>
    </source>
</evidence>
<evidence type="ECO:0000256" key="1">
    <source>
        <dbReference type="SAM" id="MobiDB-lite"/>
    </source>
</evidence>
<evidence type="ECO:0000313" key="2">
    <source>
        <dbReference type="EMBL" id="KAK0635284.1"/>
    </source>
</evidence>
<dbReference type="EMBL" id="JAULSR010000001">
    <property type="protein sequence ID" value="KAK0635284.1"/>
    <property type="molecule type" value="Genomic_DNA"/>
</dbReference>
<protein>
    <submittedName>
        <fullName evidence="2">Uncharacterized protein</fullName>
    </submittedName>
</protein>